<feature type="compositionally biased region" description="Basic and acidic residues" evidence="1">
    <location>
        <begin position="187"/>
        <end position="196"/>
    </location>
</feature>
<feature type="compositionally biased region" description="Polar residues" evidence="1">
    <location>
        <begin position="104"/>
        <end position="113"/>
    </location>
</feature>
<sequence length="272" mass="29816">MNMMSVVCCTPPTTPGHVQSSSQFFDSMNGLKEENDLRKSFYDHNMENEDASRTKMMKSSTPDESPFGIVDINPGQLPRYLGDKGKVNQAFSWDTPVGTLNRKSFTSHSNASGERNHVRYPPTPATSTVFPTEPGPDAIVLDKPPVRRNSNKAHPPASSNVDMAKKAPPPPPKLNTEPSSSSPPKPITDHLLDIDPTKIPLPPRKRLPSETYVKGDSLHDDKTPATCPPRPPKPSTSQRNSPVSEVTHPKTNDPDAPPLPPKTYRKTFSLNA</sequence>
<evidence type="ECO:0000256" key="1">
    <source>
        <dbReference type="SAM" id="MobiDB-lite"/>
    </source>
</evidence>
<dbReference type="Proteomes" id="UP000492821">
    <property type="component" value="Unassembled WGS sequence"/>
</dbReference>
<feature type="region of interest" description="Disordered" evidence="1">
    <location>
        <begin position="48"/>
        <end position="71"/>
    </location>
</feature>
<keyword evidence="2" id="KW-1185">Reference proteome</keyword>
<evidence type="ECO:0000313" key="2">
    <source>
        <dbReference type="Proteomes" id="UP000492821"/>
    </source>
</evidence>
<organism evidence="2 3">
    <name type="scientific">Panagrellus redivivus</name>
    <name type="common">Microworm</name>
    <dbReference type="NCBI Taxonomy" id="6233"/>
    <lineage>
        <taxon>Eukaryota</taxon>
        <taxon>Metazoa</taxon>
        <taxon>Ecdysozoa</taxon>
        <taxon>Nematoda</taxon>
        <taxon>Chromadorea</taxon>
        <taxon>Rhabditida</taxon>
        <taxon>Tylenchina</taxon>
        <taxon>Panagrolaimomorpha</taxon>
        <taxon>Panagrolaimoidea</taxon>
        <taxon>Panagrolaimidae</taxon>
        <taxon>Panagrellus</taxon>
    </lineage>
</organism>
<name>A0A7E4V8N4_PANRE</name>
<dbReference type="AlphaFoldDB" id="A0A7E4V8N4"/>
<evidence type="ECO:0000313" key="3">
    <source>
        <dbReference type="WBParaSite" id="Pan_g17443.t1"/>
    </source>
</evidence>
<reference evidence="2" key="1">
    <citation type="journal article" date="2013" name="Genetics">
        <title>The draft genome and transcriptome of Panagrellus redivivus are shaped by the harsh demands of a free-living lifestyle.</title>
        <authorList>
            <person name="Srinivasan J."/>
            <person name="Dillman A.R."/>
            <person name="Macchietto M.G."/>
            <person name="Heikkinen L."/>
            <person name="Lakso M."/>
            <person name="Fracchia K.M."/>
            <person name="Antoshechkin I."/>
            <person name="Mortazavi A."/>
            <person name="Wong G."/>
            <person name="Sternberg P.W."/>
        </authorList>
    </citation>
    <scope>NUCLEOTIDE SEQUENCE [LARGE SCALE GENOMIC DNA]</scope>
    <source>
        <strain evidence="2">MT8872</strain>
    </source>
</reference>
<accession>A0A7E4V8N4</accession>
<dbReference type="WBParaSite" id="Pan_g17443.t1">
    <property type="protein sequence ID" value="Pan_g17443.t1"/>
    <property type="gene ID" value="Pan_g17443"/>
</dbReference>
<reference evidence="3" key="2">
    <citation type="submission" date="2020-10" db="UniProtKB">
        <authorList>
            <consortium name="WormBaseParasite"/>
        </authorList>
    </citation>
    <scope>IDENTIFICATION</scope>
</reference>
<protein>
    <submittedName>
        <fullName evidence="3">Jupiter microtubule associated homolog 1</fullName>
    </submittedName>
</protein>
<proteinExistence type="predicted"/>
<feature type="region of interest" description="Disordered" evidence="1">
    <location>
        <begin position="104"/>
        <end position="272"/>
    </location>
</feature>